<keyword evidence="3" id="KW-1185">Reference proteome</keyword>
<feature type="compositionally biased region" description="Polar residues" evidence="1">
    <location>
        <begin position="1"/>
        <end position="15"/>
    </location>
</feature>
<feature type="compositionally biased region" description="Polar residues" evidence="1">
    <location>
        <begin position="62"/>
        <end position="74"/>
    </location>
</feature>
<accession>A0A2U1PVM9</accession>
<organism evidence="2 3">
    <name type="scientific">Artemisia annua</name>
    <name type="common">Sweet wormwood</name>
    <dbReference type="NCBI Taxonomy" id="35608"/>
    <lineage>
        <taxon>Eukaryota</taxon>
        <taxon>Viridiplantae</taxon>
        <taxon>Streptophyta</taxon>
        <taxon>Embryophyta</taxon>
        <taxon>Tracheophyta</taxon>
        <taxon>Spermatophyta</taxon>
        <taxon>Magnoliopsida</taxon>
        <taxon>eudicotyledons</taxon>
        <taxon>Gunneridae</taxon>
        <taxon>Pentapetalae</taxon>
        <taxon>asterids</taxon>
        <taxon>campanulids</taxon>
        <taxon>Asterales</taxon>
        <taxon>Asteraceae</taxon>
        <taxon>Asteroideae</taxon>
        <taxon>Anthemideae</taxon>
        <taxon>Artemisiinae</taxon>
        <taxon>Artemisia</taxon>
    </lineage>
</organism>
<feature type="compositionally biased region" description="Polar residues" evidence="1">
    <location>
        <begin position="111"/>
        <end position="125"/>
    </location>
</feature>
<dbReference type="EMBL" id="PKPP01000683">
    <property type="protein sequence ID" value="PWA89814.1"/>
    <property type="molecule type" value="Genomic_DNA"/>
</dbReference>
<feature type="region of interest" description="Disordered" evidence="1">
    <location>
        <begin position="1"/>
        <end position="130"/>
    </location>
</feature>
<sequence>MSSAPGFQINNNTSDVDVYDAQLTPPPKIEGRKNTSELSFAENGSEVKAAPDLKGVVHDNPSGANLSYQTTSDKSAPGYPDMCPKNPSELDESANTTSDKSAPGYAGITPKNPSEESANNTTVNQKEIVGNSLDGKRFKDVNLTAYY</sequence>
<evidence type="ECO:0000256" key="1">
    <source>
        <dbReference type="SAM" id="MobiDB-lite"/>
    </source>
</evidence>
<evidence type="ECO:0000313" key="2">
    <source>
        <dbReference type="EMBL" id="PWA89814.1"/>
    </source>
</evidence>
<comment type="caution">
    <text evidence="2">The sequence shown here is derived from an EMBL/GenBank/DDBJ whole genome shotgun (WGS) entry which is preliminary data.</text>
</comment>
<reference evidence="2 3" key="1">
    <citation type="journal article" date="2018" name="Mol. Plant">
        <title>The genome of Artemisia annua provides insight into the evolution of Asteraceae family and artemisinin biosynthesis.</title>
        <authorList>
            <person name="Shen Q."/>
            <person name="Zhang L."/>
            <person name="Liao Z."/>
            <person name="Wang S."/>
            <person name="Yan T."/>
            <person name="Shi P."/>
            <person name="Liu M."/>
            <person name="Fu X."/>
            <person name="Pan Q."/>
            <person name="Wang Y."/>
            <person name="Lv Z."/>
            <person name="Lu X."/>
            <person name="Zhang F."/>
            <person name="Jiang W."/>
            <person name="Ma Y."/>
            <person name="Chen M."/>
            <person name="Hao X."/>
            <person name="Li L."/>
            <person name="Tang Y."/>
            <person name="Lv G."/>
            <person name="Zhou Y."/>
            <person name="Sun X."/>
            <person name="Brodelius P.E."/>
            <person name="Rose J.K.C."/>
            <person name="Tang K."/>
        </authorList>
    </citation>
    <scope>NUCLEOTIDE SEQUENCE [LARGE SCALE GENOMIC DNA]</scope>
    <source>
        <strain evidence="3">cv. Huhao1</strain>
        <tissue evidence="2">Leaf</tissue>
    </source>
</reference>
<dbReference type="Proteomes" id="UP000245207">
    <property type="component" value="Unassembled WGS sequence"/>
</dbReference>
<proteinExistence type="predicted"/>
<dbReference type="AlphaFoldDB" id="A0A2U1PVM9"/>
<protein>
    <submittedName>
        <fullName evidence="2">Uncharacterized protein</fullName>
    </submittedName>
</protein>
<gene>
    <name evidence="2" type="ORF">CTI12_AA107180</name>
</gene>
<name>A0A2U1PVM9_ARTAN</name>
<evidence type="ECO:0000313" key="3">
    <source>
        <dbReference type="Proteomes" id="UP000245207"/>
    </source>
</evidence>